<dbReference type="SUPFAM" id="SSF47741">
    <property type="entry name" value="CO dehydrogenase ISP C-domain like"/>
    <property type="match status" value="1"/>
</dbReference>
<dbReference type="Pfam" id="PF01799">
    <property type="entry name" value="Fer2_2"/>
    <property type="match status" value="1"/>
</dbReference>
<keyword evidence="3" id="KW-0560">Oxidoreductase</keyword>
<dbReference type="EMBL" id="LT629750">
    <property type="protein sequence ID" value="SDS73785.1"/>
    <property type="molecule type" value="Genomic_DNA"/>
</dbReference>
<dbReference type="Pfam" id="PF00111">
    <property type="entry name" value="Fer2"/>
    <property type="match status" value="1"/>
</dbReference>
<evidence type="ECO:0000256" key="2">
    <source>
        <dbReference type="ARBA" id="ARBA00022723"/>
    </source>
</evidence>
<dbReference type="GO" id="GO:0016491">
    <property type="term" value="F:oxidoreductase activity"/>
    <property type="evidence" value="ECO:0007669"/>
    <property type="project" value="UniProtKB-KW"/>
</dbReference>
<dbReference type="InterPro" id="IPR002888">
    <property type="entry name" value="2Fe-2S-bd"/>
</dbReference>
<sequence>MIKVKINGHEQNWDGDPDLPLLWFLRDEVGLTGTKFGCGQALCGACTVIVDKQAVRACITSVSDVVGREVTTIEGLHPTGDHAVQKAWRQVNVPQCGFCQSGQIMQAAALLAENPKPDHDQIREAMAGNICRCGCYQRIENAIHLASTGV</sequence>
<dbReference type="SUPFAM" id="SSF54292">
    <property type="entry name" value="2Fe-2S ferredoxin-like"/>
    <property type="match status" value="1"/>
</dbReference>
<accession>A0A1H1UMU0</accession>
<dbReference type="InterPro" id="IPR012675">
    <property type="entry name" value="Beta-grasp_dom_sf"/>
</dbReference>
<name>A0A1H1UMU0_9BRAD</name>
<evidence type="ECO:0000313" key="8">
    <source>
        <dbReference type="Proteomes" id="UP000243904"/>
    </source>
</evidence>
<evidence type="ECO:0000313" key="7">
    <source>
        <dbReference type="EMBL" id="SDS73785.1"/>
    </source>
</evidence>
<dbReference type="Gene3D" id="3.10.20.30">
    <property type="match status" value="1"/>
</dbReference>
<evidence type="ECO:0000256" key="4">
    <source>
        <dbReference type="ARBA" id="ARBA00023004"/>
    </source>
</evidence>
<dbReference type="PANTHER" id="PTHR44379:SF2">
    <property type="entry name" value="BLR6218 PROTEIN"/>
    <property type="match status" value="1"/>
</dbReference>
<keyword evidence="4" id="KW-0408">Iron</keyword>
<proteinExistence type="predicted"/>
<dbReference type="InterPro" id="IPR036010">
    <property type="entry name" value="2Fe-2S_ferredoxin-like_sf"/>
</dbReference>
<keyword evidence="8" id="KW-1185">Reference proteome</keyword>
<dbReference type="Gene3D" id="1.10.150.120">
    <property type="entry name" value="[2Fe-2S]-binding domain"/>
    <property type="match status" value="1"/>
</dbReference>
<dbReference type="PROSITE" id="PS00197">
    <property type="entry name" value="2FE2S_FER_1"/>
    <property type="match status" value="1"/>
</dbReference>
<evidence type="ECO:0000256" key="5">
    <source>
        <dbReference type="ARBA" id="ARBA00023014"/>
    </source>
</evidence>
<evidence type="ECO:0000256" key="1">
    <source>
        <dbReference type="ARBA" id="ARBA00022714"/>
    </source>
</evidence>
<keyword evidence="1" id="KW-0001">2Fe-2S</keyword>
<gene>
    <name evidence="7" type="ORF">SAMN05444158_3024</name>
</gene>
<feature type="domain" description="2Fe-2S ferredoxin-type" evidence="6">
    <location>
        <begin position="1"/>
        <end position="76"/>
    </location>
</feature>
<keyword evidence="5" id="KW-0411">Iron-sulfur</keyword>
<dbReference type="Proteomes" id="UP000243904">
    <property type="component" value="Chromosome I"/>
</dbReference>
<dbReference type="GO" id="GO:0046872">
    <property type="term" value="F:metal ion binding"/>
    <property type="evidence" value="ECO:0007669"/>
    <property type="project" value="UniProtKB-KW"/>
</dbReference>
<dbReference type="RefSeq" id="WP_100380385.1">
    <property type="nucleotide sequence ID" value="NZ_LT629750.1"/>
</dbReference>
<evidence type="ECO:0000259" key="6">
    <source>
        <dbReference type="PROSITE" id="PS51085"/>
    </source>
</evidence>
<dbReference type="GO" id="GO:0051537">
    <property type="term" value="F:2 iron, 2 sulfur cluster binding"/>
    <property type="evidence" value="ECO:0007669"/>
    <property type="project" value="UniProtKB-KW"/>
</dbReference>
<protein>
    <submittedName>
        <fullName evidence="7">Isoquinoline 1-oxidoreductase, alpha subunit</fullName>
    </submittedName>
</protein>
<organism evidence="7 8">
    <name type="scientific">Bradyrhizobium canariense</name>
    <dbReference type="NCBI Taxonomy" id="255045"/>
    <lineage>
        <taxon>Bacteria</taxon>
        <taxon>Pseudomonadati</taxon>
        <taxon>Pseudomonadota</taxon>
        <taxon>Alphaproteobacteria</taxon>
        <taxon>Hyphomicrobiales</taxon>
        <taxon>Nitrobacteraceae</taxon>
        <taxon>Bradyrhizobium</taxon>
    </lineage>
</organism>
<dbReference type="InterPro" id="IPR036884">
    <property type="entry name" value="2Fe-2S-bd_dom_sf"/>
</dbReference>
<dbReference type="InterPro" id="IPR006058">
    <property type="entry name" value="2Fe2S_fd_BS"/>
</dbReference>
<dbReference type="PANTHER" id="PTHR44379">
    <property type="entry name" value="OXIDOREDUCTASE WITH IRON-SULFUR SUBUNIT"/>
    <property type="match status" value="1"/>
</dbReference>
<dbReference type="InterPro" id="IPR051452">
    <property type="entry name" value="Diverse_Oxidoreductases"/>
</dbReference>
<keyword evidence="2" id="KW-0479">Metal-binding</keyword>
<dbReference type="PROSITE" id="PS51085">
    <property type="entry name" value="2FE2S_FER_2"/>
    <property type="match status" value="1"/>
</dbReference>
<reference evidence="8" key="1">
    <citation type="submission" date="2016-10" db="EMBL/GenBank/DDBJ databases">
        <authorList>
            <person name="Varghese N."/>
            <person name="Submissions S."/>
        </authorList>
    </citation>
    <scope>NUCLEOTIDE SEQUENCE [LARGE SCALE GENOMIC DNA]</scope>
    <source>
        <strain evidence="8">GAS369</strain>
    </source>
</reference>
<dbReference type="InterPro" id="IPR001041">
    <property type="entry name" value="2Fe-2S_ferredoxin-type"/>
</dbReference>
<evidence type="ECO:0000256" key="3">
    <source>
        <dbReference type="ARBA" id="ARBA00023002"/>
    </source>
</evidence>
<dbReference type="AlphaFoldDB" id="A0A1H1UMU0"/>